<name>A0A833VZ11_9HYME</name>
<dbReference type="Proteomes" id="UP000655588">
    <property type="component" value="Unassembled WGS sequence"/>
</dbReference>
<keyword evidence="2" id="KW-1185">Reference proteome</keyword>
<reference evidence="1" key="1">
    <citation type="submission" date="2019-11" db="EMBL/GenBank/DDBJ databases">
        <title>The nuclear and mitochondrial genomes of Frieseomelitta varia - a highly eusocial stingless bee (Meliponini) with a permanently sterile worker caste.</title>
        <authorList>
            <person name="Freitas F.C.P."/>
            <person name="Lourenco A.P."/>
            <person name="Nunes F.M.F."/>
            <person name="Paschoal A.R."/>
            <person name="Abreu F.C.P."/>
            <person name="Barbin F.O."/>
            <person name="Bataglia L."/>
            <person name="Cardoso-Junior C.A.M."/>
            <person name="Cervoni M.S."/>
            <person name="Silva S.R."/>
            <person name="Dalarmi F."/>
            <person name="Del Lama M.A."/>
            <person name="Depintor T.S."/>
            <person name="Ferreira K.M."/>
            <person name="Goria P.S."/>
            <person name="Jaskot M.C."/>
            <person name="Lago D.C."/>
            <person name="Luna-Lucena D."/>
            <person name="Moda L.M."/>
            <person name="Nascimento L."/>
            <person name="Pedrino M."/>
            <person name="Rabico F.O."/>
            <person name="Sanches F.C."/>
            <person name="Santos D.E."/>
            <person name="Santos C.G."/>
            <person name="Vieira J."/>
            <person name="Lopes T.F."/>
            <person name="Barchuk A.R."/>
            <person name="Hartfelder K."/>
            <person name="Simoes Z.L.P."/>
            <person name="Bitondi M.M.G."/>
            <person name="Pinheiro D.G."/>
        </authorList>
    </citation>
    <scope>NUCLEOTIDE SEQUENCE</scope>
    <source>
        <strain evidence="1">USP_RPSP 00005682</strain>
        <tissue evidence="1">Whole individual</tissue>
    </source>
</reference>
<dbReference type="EMBL" id="WNWW01000208">
    <property type="protein sequence ID" value="KAF3428605.1"/>
    <property type="molecule type" value="Genomic_DNA"/>
</dbReference>
<evidence type="ECO:0000313" key="2">
    <source>
        <dbReference type="Proteomes" id="UP000655588"/>
    </source>
</evidence>
<organism evidence="1 2">
    <name type="scientific">Frieseomelitta varia</name>
    <dbReference type="NCBI Taxonomy" id="561572"/>
    <lineage>
        <taxon>Eukaryota</taxon>
        <taxon>Metazoa</taxon>
        <taxon>Ecdysozoa</taxon>
        <taxon>Arthropoda</taxon>
        <taxon>Hexapoda</taxon>
        <taxon>Insecta</taxon>
        <taxon>Pterygota</taxon>
        <taxon>Neoptera</taxon>
        <taxon>Endopterygota</taxon>
        <taxon>Hymenoptera</taxon>
        <taxon>Apocrita</taxon>
        <taxon>Aculeata</taxon>
        <taxon>Apoidea</taxon>
        <taxon>Anthophila</taxon>
        <taxon>Apidae</taxon>
        <taxon>Frieseomelitta</taxon>
    </lineage>
</organism>
<accession>A0A833VZ11</accession>
<dbReference type="AlphaFoldDB" id="A0A833VZ11"/>
<gene>
    <name evidence="1" type="ORF">E2986_13641</name>
</gene>
<comment type="caution">
    <text evidence="1">The sequence shown here is derived from an EMBL/GenBank/DDBJ whole genome shotgun (WGS) entry which is preliminary data.</text>
</comment>
<sequence>MFMHLCNKIDNKTCQKWNFIVEFYSSIPLLILSSVIQQTTLVQPQILINSSSSNCIEDTKSASAATTTAIGNRKRKHIPDNKVCKKCHVVPDSNV</sequence>
<protein>
    <submittedName>
        <fullName evidence="1">Uncharacterized protein</fullName>
    </submittedName>
</protein>
<evidence type="ECO:0000313" key="1">
    <source>
        <dbReference type="EMBL" id="KAF3428605.1"/>
    </source>
</evidence>
<proteinExistence type="predicted"/>